<dbReference type="EMBL" id="JAOXLN010000005">
    <property type="protein sequence ID" value="MDZ5085194.1"/>
    <property type="molecule type" value="Genomic_DNA"/>
</dbReference>
<comment type="caution">
    <text evidence="1">The sequence shown here is derived from an EMBL/GenBank/DDBJ whole genome shotgun (WGS) entry which is preliminary data.</text>
</comment>
<protein>
    <submittedName>
        <fullName evidence="1">Class I SAM-dependent methyltransferase</fullName>
    </submittedName>
</protein>
<organism evidence="1 2">
    <name type="scientific">Mycolicibacterium parafortuitum</name>
    <name type="common">Mycobacterium parafortuitum</name>
    <dbReference type="NCBI Taxonomy" id="39692"/>
    <lineage>
        <taxon>Bacteria</taxon>
        <taxon>Bacillati</taxon>
        <taxon>Actinomycetota</taxon>
        <taxon>Actinomycetes</taxon>
        <taxon>Mycobacteriales</taxon>
        <taxon>Mycobacteriaceae</taxon>
        <taxon>Mycolicibacterium</taxon>
    </lineage>
</organism>
<gene>
    <name evidence="1" type="ORF">OHX15_07315</name>
</gene>
<proteinExistence type="predicted"/>
<evidence type="ECO:0000313" key="1">
    <source>
        <dbReference type="EMBL" id="MDZ5085194.1"/>
    </source>
</evidence>
<name>A0ACC6MDZ5_MYCPF</name>
<dbReference type="Proteomes" id="UP001289645">
    <property type="component" value="Unassembled WGS sequence"/>
</dbReference>
<keyword evidence="1" id="KW-0808">Transferase</keyword>
<accession>A0ACC6MDZ5</accession>
<evidence type="ECO:0000313" key="2">
    <source>
        <dbReference type="Proteomes" id="UP001289645"/>
    </source>
</evidence>
<reference evidence="1 2" key="1">
    <citation type="journal article" date="2021" name="Chemosphere">
        <title>Bioballs carrying a syntrophic Rhodococcus and Mycolicibacterium consortium for simultaneous sorption and biodegradation of fuel oil in contaminated freshwater.</title>
        <authorList>
            <person name="Naloka K."/>
            <person name="Polrit D."/>
            <person name="Muangchinda C."/>
            <person name="Thoetkiattikul H."/>
            <person name="Pinyakong O."/>
        </authorList>
    </citation>
    <scope>NUCLEOTIDE SEQUENCE [LARGE SCALE GENOMIC DNA]</scope>
    <source>
        <strain evidence="1 2">J101</strain>
    </source>
</reference>
<sequence length="284" mass="30711">MTAQASTPSSDHDADRLLKGRHRALWASGDYPSVATDLIPHLGPRLVDACGVRAGQRVLDVAAGAGNAAIAAAAAGADVTAADLTPEMFDAGRAIAERRGVSVDWVEADAEAMPFPDNGFDVVMSCVGAMFAPHHQRTANEMVRVTRSGGTIGMINWTPTGFIGQLFATMKPYAPAPPTGAGPPPLWGDEDHIRALFGDAVTDLTMRREITVMDHCPSPLEFREYWKRNYGPTIAAYRFNADDTDRLAALDRDFLTLLEQWNQTTEPGHTSYPAEYLLVTATKR</sequence>
<keyword evidence="2" id="KW-1185">Reference proteome</keyword>
<keyword evidence="1" id="KW-0489">Methyltransferase</keyword>